<feature type="compositionally biased region" description="Polar residues" evidence="1">
    <location>
        <begin position="12"/>
        <end position="21"/>
    </location>
</feature>
<sequence length="362" mass="41625">MTSWSYPDDDSGSWTDRSSSPGKFEEEYHPLVSDHNDRTSYIATPLKNVFTAQGDWSVLVRFDETTILSFTIRGEADPPSGYVSLQIGAKSVGRQLNHVVLMEIHVATQVIDEYSRPHIVHFTEQCPSYVLKQFMRLSDMNYRLAMPNSEFIVFLSLNSDPDYFCHEIGHRRTLSCELAKRTFKWAKIRHYQRLPSIDTLLKRPVSYNSTPATPDYRFPLQGMAPSTSRQQKSRTCVLICEEKGFQVDLNVIQSISRTAKKLLPRVPYKRGPYYLNVRNGSLETLRIFVDFINGKRTWHGTKKLVCLDELRRFAFGELSYRDEWKSSEMKKLLIGLDVSKSSLCALCVSQSVRAKLPRSKAK</sequence>
<accession>A0ABN7B737</accession>
<keyword evidence="3" id="KW-1185">Reference proteome</keyword>
<evidence type="ECO:0000313" key="3">
    <source>
        <dbReference type="Proteomes" id="UP001307889"/>
    </source>
</evidence>
<protein>
    <submittedName>
        <fullName evidence="2">Uncharacterized protein</fullName>
    </submittedName>
</protein>
<evidence type="ECO:0000313" key="2">
    <source>
        <dbReference type="EMBL" id="BET00210.1"/>
    </source>
</evidence>
<dbReference type="Proteomes" id="UP001307889">
    <property type="component" value="Chromosome 11"/>
</dbReference>
<proteinExistence type="predicted"/>
<gene>
    <name evidence="2" type="ORF">NTJ_13026</name>
</gene>
<evidence type="ECO:0000256" key="1">
    <source>
        <dbReference type="SAM" id="MobiDB-lite"/>
    </source>
</evidence>
<reference evidence="2 3" key="1">
    <citation type="submission" date="2023-09" db="EMBL/GenBank/DDBJ databases">
        <title>Nesidiocoris tenuis whole genome shotgun sequence.</title>
        <authorList>
            <person name="Shibata T."/>
            <person name="Shimoda M."/>
            <person name="Kobayashi T."/>
            <person name="Uehara T."/>
        </authorList>
    </citation>
    <scope>NUCLEOTIDE SEQUENCE [LARGE SCALE GENOMIC DNA]</scope>
    <source>
        <strain evidence="2 3">Japan</strain>
    </source>
</reference>
<feature type="region of interest" description="Disordered" evidence="1">
    <location>
        <begin position="1"/>
        <end position="25"/>
    </location>
</feature>
<name>A0ABN7B737_9HEMI</name>
<dbReference type="EMBL" id="AP028919">
    <property type="protein sequence ID" value="BET00210.1"/>
    <property type="molecule type" value="Genomic_DNA"/>
</dbReference>
<organism evidence="2 3">
    <name type="scientific">Nesidiocoris tenuis</name>
    <dbReference type="NCBI Taxonomy" id="355587"/>
    <lineage>
        <taxon>Eukaryota</taxon>
        <taxon>Metazoa</taxon>
        <taxon>Ecdysozoa</taxon>
        <taxon>Arthropoda</taxon>
        <taxon>Hexapoda</taxon>
        <taxon>Insecta</taxon>
        <taxon>Pterygota</taxon>
        <taxon>Neoptera</taxon>
        <taxon>Paraneoptera</taxon>
        <taxon>Hemiptera</taxon>
        <taxon>Heteroptera</taxon>
        <taxon>Panheteroptera</taxon>
        <taxon>Cimicomorpha</taxon>
        <taxon>Miridae</taxon>
        <taxon>Dicyphina</taxon>
        <taxon>Nesidiocoris</taxon>
    </lineage>
</organism>